<dbReference type="EMBL" id="VSRR010006565">
    <property type="protein sequence ID" value="MPC45087.1"/>
    <property type="molecule type" value="Genomic_DNA"/>
</dbReference>
<reference evidence="1 2" key="1">
    <citation type="submission" date="2019-05" db="EMBL/GenBank/DDBJ databases">
        <title>Another draft genome of Portunus trituberculatus and its Hox gene families provides insights of decapod evolution.</title>
        <authorList>
            <person name="Jeong J.-H."/>
            <person name="Song I."/>
            <person name="Kim S."/>
            <person name="Choi T."/>
            <person name="Kim D."/>
            <person name="Ryu S."/>
            <person name="Kim W."/>
        </authorList>
    </citation>
    <scope>NUCLEOTIDE SEQUENCE [LARGE SCALE GENOMIC DNA]</scope>
    <source>
        <tissue evidence="1">Muscle</tissue>
    </source>
</reference>
<accession>A0A5B7FHU0</accession>
<evidence type="ECO:0000313" key="1">
    <source>
        <dbReference type="EMBL" id="MPC45087.1"/>
    </source>
</evidence>
<dbReference type="Proteomes" id="UP000324222">
    <property type="component" value="Unassembled WGS sequence"/>
</dbReference>
<evidence type="ECO:0000313" key="2">
    <source>
        <dbReference type="Proteomes" id="UP000324222"/>
    </source>
</evidence>
<gene>
    <name evidence="1" type="ORF">E2C01_038772</name>
</gene>
<dbReference type="AlphaFoldDB" id="A0A5B7FHU0"/>
<name>A0A5B7FHU0_PORTR</name>
<keyword evidence="2" id="KW-1185">Reference proteome</keyword>
<comment type="caution">
    <text evidence="1">The sequence shown here is derived from an EMBL/GenBank/DDBJ whole genome shotgun (WGS) entry which is preliminary data.</text>
</comment>
<protein>
    <submittedName>
        <fullName evidence="1">Uncharacterized protein</fullName>
    </submittedName>
</protein>
<proteinExistence type="predicted"/>
<sequence length="85" mass="9020">MLPRPAPPCGAPCPSNPCSSLFSAVLRSTLLLFHHTARAAVGLPCSTSGQSLAHHLTTIAMLHYSRPRATILFTLPFSCPPPQLS</sequence>
<organism evidence="1 2">
    <name type="scientific">Portunus trituberculatus</name>
    <name type="common">Swimming crab</name>
    <name type="synonym">Neptunus trituberculatus</name>
    <dbReference type="NCBI Taxonomy" id="210409"/>
    <lineage>
        <taxon>Eukaryota</taxon>
        <taxon>Metazoa</taxon>
        <taxon>Ecdysozoa</taxon>
        <taxon>Arthropoda</taxon>
        <taxon>Crustacea</taxon>
        <taxon>Multicrustacea</taxon>
        <taxon>Malacostraca</taxon>
        <taxon>Eumalacostraca</taxon>
        <taxon>Eucarida</taxon>
        <taxon>Decapoda</taxon>
        <taxon>Pleocyemata</taxon>
        <taxon>Brachyura</taxon>
        <taxon>Eubrachyura</taxon>
        <taxon>Portunoidea</taxon>
        <taxon>Portunidae</taxon>
        <taxon>Portuninae</taxon>
        <taxon>Portunus</taxon>
    </lineage>
</organism>